<comment type="catalytic activity">
    <reaction evidence="36">
        <text>1-hexadecanoyl-2-(5Z,8Z,11Z,14Z-eicosatetraenoyl)-sn-glycero-3-phosphocholine + H2O = 1-hexadecanoyl-sn-glycero-3-phosphocholine + (5Z,8Z,11Z,14Z)-eicosatetraenoate + H(+)</text>
        <dbReference type="Rhea" id="RHEA:40427"/>
        <dbReference type="ChEBI" id="CHEBI:15377"/>
        <dbReference type="ChEBI" id="CHEBI:15378"/>
        <dbReference type="ChEBI" id="CHEBI:32395"/>
        <dbReference type="ChEBI" id="CHEBI:72998"/>
        <dbReference type="ChEBI" id="CHEBI:73003"/>
    </reaction>
    <physiologicalReaction direction="left-to-right" evidence="36">
        <dbReference type="Rhea" id="RHEA:40428"/>
    </physiologicalReaction>
</comment>
<comment type="catalytic activity">
    <reaction evidence="38">
        <text>a 1-acyl-sn-glycero-3-phosphocholine + H2O = sn-glycerol 3-phosphocholine + a fatty acid + H(+)</text>
        <dbReference type="Rhea" id="RHEA:15177"/>
        <dbReference type="ChEBI" id="CHEBI:15377"/>
        <dbReference type="ChEBI" id="CHEBI:15378"/>
        <dbReference type="ChEBI" id="CHEBI:16870"/>
        <dbReference type="ChEBI" id="CHEBI:28868"/>
        <dbReference type="ChEBI" id="CHEBI:58168"/>
        <dbReference type="EC" id="3.1.1.5"/>
    </reaction>
    <physiologicalReaction direction="left-to-right" evidence="38">
        <dbReference type="Rhea" id="RHEA:15178"/>
    </physiologicalReaction>
</comment>
<feature type="domain" description="PLA2c" evidence="50">
    <location>
        <begin position="635"/>
        <end position="1028"/>
    </location>
</feature>
<comment type="catalytic activity">
    <reaction evidence="27">
        <text>1-octadecanoyl-2-(9Z,12Z,15Z-octadecatrienoyl)-sn-glycero-3-phosphocholine + glycerol = 1-(9Z,12Z,15Z-octadecatrienoyl)-glycerol + 1-octadecanoyl-sn-glycero-3-phosphocholine</text>
        <dbReference type="Rhea" id="RHEA:41087"/>
        <dbReference type="ChEBI" id="CHEBI:17754"/>
        <dbReference type="ChEBI" id="CHEBI:73858"/>
        <dbReference type="ChEBI" id="CHEBI:75610"/>
        <dbReference type="ChEBI" id="CHEBI:78022"/>
    </reaction>
    <physiologicalReaction direction="left-to-right" evidence="27">
        <dbReference type="Rhea" id="RHEA:41088"/>
    </physiologicalReaction>
</comment>
<evidence type="ECO:0000256" key="7">
    <source>
        <dbReference type="ARBA" id="ARBA00022490"/>
    </source>
</evidence>
<evidence type="ECO:0000256" key="11">
    <source>
        <dbReference type="ARBA" id="ARBA00022668"/>
    </source>
</evidence>
<evidence type="ECO:0000256" key="28">
    <source>
        <dbReference type="ARBA" id="ARBA00037916"/>
    </source>
</evidence>
<dbReference type="GO" id="GO:0016020">
    <property type="term" value="C:membrane"/>
    <property type="evidence" value="ECO:0007669"/>
    <property type="project" value="UniProtKB-SubCell"/>
</dbReference>
<comment type="catalytic activity">
    <reaction evidence="35">
        <text>2-(prostaglandin E2)-sn-glycero-3-phosphoethanolamine + H2O = sn-glycero-3-phosphoethanolamine + prostaglandin E2 + H(+)</text>
        <dbReference type="Rhea" id="RHEA:53704"/>
        <dbReference type="ChEBI" id="CHEBI:15377"/>
        <dbReference type="ChEBI" id="CHEBI:15378"/>
        <dbReference type="ChEBI" id="CHEBI:137581"/>
        <dbReference type="ChEBI" id="CHEBI:143890"/>
        <dbReference type="ChEBI" id="CHEBI:606564"/>
    </reaction>
    <physiologicalReaction direction="left-to-right" evidence="35">
        <dbReference type="Rhea" id="RHEA:53705"/>
    </physiologicalReaction>
</comment>
<comment type="catalytic activity">
    <reaction evidence="22">
        <text>1-hexadecanoyl-2-(9Z,12Z-octadecadienoyl)-sn-glycero-3-phosphocholine + H2O = (9Z,12Z)-octadecadienoate + 1-hexadecanoyl-sn-glycero-3-phosphocholine + H(+)</text>
        <dbReference type="Rhea" id="RHEA:40811"/>
        <dbReference type="ChEBI" id="CHEBI:15377"/>
        <dbReference type="ChEBI" id="CHEBI:15378"/>
        <dbReference type="ChEBI" id="CHEBI:30245"/>
        <dbReference type="ChEBI" id="CHEBI:72998"/>
        <dbReference type="ChEBI" id="CHEBI:73002"/>
    </reaction>
    <physiologicalReaction direction="left-to-right" evidence="22">
        <dbReference type="Rhea" id="RHEA:40812"/>
    </physiologicalReaction>
</comment>
<keyword evidence="8" id="KW-0644">Prostaglandin metabolism</keyword>
<dbReference type="eggNOG" id="KOG1028">
    <property type="taxonomic scope" value="Eukaryota"/>
</dbReference>
<comment type="catalytic activity">
    <reaction evidence="33">
        <text>a 1-O-alkyl-2-acyl-sn-glycero-3-phosphocholine + H2O = a 1-O-alkyl-sn-glycero-3-phosphocholine + a fatty acid + H(+)</text>
        <dbReference type="Rhea" id="RHEA:36231"/>
        <dbReference type="ChEBI" id="CHEBI:15377"/>
        <dbReference type="ChEBI" id="CHEBI:15378"/>
        <dbReference type="ChEBI" id="CHEBI:28868"/>
        <dbReference type="ChEBI" id="CHEBI:30909"/>
        <dbReference type="ChEBI" id="CHEBI:36702"/>
        <dbReference type="EC" id="3.1.1.4"/>
    </reaction>
    <physiologicalReaction direction="left-to-right" evidence="33">
        <dbReference type="Rhea" id="RHEA:36232"/>
    </physiologicalReaction>
</comment>
<dbReference type="EC" id="3.1.1.4" evidence="6 47"/>
<feature type="domain" description="PLA2c" evidence="50">
    <location>
        <begin position="30"/>
        <end position="436"/>
    </location>
</feature>
<comment type="catalytic activity">
    <reaction evidence="25">
        <text>1-octadecanoyl-2-(5Z,8Z,11Z,14Z-eicosatetraenoyl)-sn-glycero-3-phosphocholine + glycerol = 1-(5Z,8Z,11Z,14Z-eicosatetraenoyl)-glycerol + 1-octadecanoyl-sn-glycero-3-phosphocholine</text>
        <dbReference type="Rhea" id="RHEA:41099"/>
        <dbReference type="ChEBI" id="CHEBI:17754"/>
        <dbReference type="ChEBI" id="CHEBI:73858"/>
        <dbReference type="ChEBI" id="CHEBI:74965"/>
        <dbReference type="ChEBI" id="CHEBI:75612"/>
    </reaction>
    <physiologicalReaction direction="left-to-right" evidence="25">
        <dbReference type="Rhea" id="RHEA:41100"/>
    </physiologicalReaction>
</comment>
<comment type="pathway">
    <text evidence="28">Lipid metabolism; arachidonate metabolism.</text>
</comment>
<evidence type="ECO:0000256" key="5">
    <source>
        <dbReference type="ARBA" id="ARBA00004716"/>
    </source>
</evidence>
<evidence type="ECO:0000256" key="16">
    <source>
        <dbReference type="ARBA" id="ARBA00022837"/>
    </source>
</evidence>
<dbReference type="eggNOG" id="KOG1325">
    <property type="taxonomic scope" value="Eukaryota"/>
</dbReference>
<evidence type="ECO:0000256" key="24">
    <source>
        <dbReference type="ARBA" id="ARBA00025707"/>
    </source>
</evidence>
<comment type="catalytic activity">
    <reaction evidence="41">
        <text>1-O-hexadecyl-2-(5Z,8Z,11Z,14Z)-eicosatetraenoyl-sn-glycero-3-phosphocholine + H2O = 1-O-hexadecyl-sn-glycero-3-phosphocholine + (5Z,8Z,11Z,14Z)-eicosatetraenoate + H(+)</text>
        <dbReference type="Rhea" id="RHEA:41067"/>
        <dbReference type="ChEBI" id="CHEBI:15377"/>
        <dbReference type="ChEBI" id="CHEBI:15378"/>
        <dbReference type="ChEBI" id="CHEBI:32395"/>
        <dbReference type="ChEBI" id="CHEBI:55430"/>
        <dbReference type="ChEBI" id="CHEBI:64496"/>
    </reaction>
    <physiologicalReaction direction="left-to-right" evidence="41">
        <dbReference type="Rhea" id="RHEA:41068"/>
    </physiologicalReaction>
</comment>
<dbReference type="InterPro" id="IPR000008">
    <property type="entry name" value="C2_dom"/>
</dbReference>
<dbReference type="GO" id="GO:0019370">
    <property type="term" value="P:leukotriene biosynthetic process"/>
    <property type="evidence" value="ECO:0007669"/>
    <property type="project" value="UniProtKB-KW"/>
</dbReference>
<evidence type="ECO:0000256" key="32">
    <source>
        <dbReference type="ARBA" id="ARBA00047406"/>
    </source>
</evidence>
<sequence length="1028" mass="116744">METNVLELSVYDEDSVTEDDACFKFLYDISEVVPGKLLRKTFSLRPQSSKSKDWNSDVSAGHLTMPLKSLTMGKEMIIDVPATNVPIVGIMATGGGVRAMTSLYGHLLALKKLGLLDCVTYFSGISGATWTMAQLYGDPEWSQKDLEGPIRYAREHLAQSKLEAFSSERLANYFQELELRMEEGRPTTFVDLWALVLESMLHNQVMDQKLSGQRAALTQGQNPLPLYLSLNVKENDLETLDFKGIWSNIFSLNLLDVWYDLTSSGDAWKQHIEDRISSLGRKRKQQGEPGMRSPPLQMPGVEDVRGRQGQASPEQMSASLGPEEPPASLRTSSWLEALWLQPGTALAQAFKGFLTGRPLCQHSSNFLQGLQLHQDYRNQKEFSTWADSQLDSTPGQLTPQEPQLCLVDAGYFINTSSPSMFRPGRRLDLILSFDYSPSSPFEEGLSPCYLLTVRVIRMRNVRQADMVSQTDCYVSLWLPTASHKKLRTRTISNCPNPEWNESFNFQIQSQVKNVLELSVCDEDAVTPDDHLLTVLYDLTKLCFRKKTHVKFPLNPEGMEELEVEFLLEASPSPPETLITNGVLVARQVSRLEVHAESRRQRKSRRRKDLLVTVTESFEHTQRIPQYVEPCCPSPACFHYPNPQTLDVRLGYSLCPEELEFLQKRNVVVAETLKQVLQLEEDLQMDEVPLIAIMATGGGTRSMTAMYGHLLGLQKLNLLNCASYITGLSGATWTMATLYRDPDWSSKSLETAILEARRHVVKDKMPALFPDQLRKFREELRQRSQEGYKVNFTDFWGLLIEACLGDERNDCKLSEQRAALSHGQNPLPIYLTINVKDDVSNQDFREWCEFSPYEVGMQKYGAFVPTELFGSEFFMGRLMRRIPESRMCYLLGLWSSIFSVNLLDAWNFAKSSEEFFHRWTREKVQDIEDEPLLPEIPKCDANALDTSVVIPGSWLSNTFRNILTYRSFVSEFHNFLLGLQLHTGYLQNGQFSKWKDKGKCGNKKLSSSETGQSVSQDLASQKLKLQCML</sequence>
<comment type="catalytic activity">
    <reaction evidence="45">
        <text>2-(prostaglandin E2)-sn-glycero-3-phosphocholine + H2O = prostaglandin E2 + sn-glycerol 3-phosphocholine + H(+)</text>
        <dbReference type="Rhea" id="RHEA:53692"/>
        <dbReference type="ChEBI" id="CHEBI:15377"/>
        <dbReference type="ChEBI" id="CHEBI:15378"/>
        <dbReference type="ChEBI" id="CHEBI:16870"/>
        <dbReference type="ChEBI" id="CHEBI:137585"/>
        <dbReference type="ChEBI" id="CHEBI:606564"/>
    </reaction>
    <physiologicalReaction direction="left-to-right" evidence="45">
        <dbReference type="Rhea" id="RHEA:53693"/>
    </physiologicalReaction>
</comment>
<comment type="catalytic activity">
    <reaction evidence="40">
        <text>1,2-di-(5Z,8Z,11Z,14Z-eicosatetraenoyl)-sn-glycero-3-phosphocholine + H2O = 1-(5Z,8Z,11Z,14Z-eicosatetraenoyl)-sn-glycero-3-phosphocholine + (5Z,8Z,11Z,14Z)-eicosatetraenoate + H(+)</text>
        <dbReference type="Rhea" id="RHEA:41075"/>
        <dbReference type="ChEBI" id="CHEBI:15377"/>
        <dbReference type="ChEBI" id="CHEBI:15378"/>
        <dbReference type="ChEBI" id="CHEBI:32395"/>
        <dbReference type="ChEBI" id="CHEBI:60657"/>
        <dbReference type="ChEBI" id="CHEBI:74344"/>
    </reaction>
    <physiologicalReaction direction="left-to-right" evidence="40">
        <dbReference type="Rhea" id="RHEA:41076"/>
    </physiologicalReaction>
</comment>
<evidence type="ECO:0000256" key="26">
    <source>
        <dbReference type="ARBA" id="ARBA00036797"/>
    </source>
</evidence>
<dbReference type="PROSITE" id="PS50004">
    <property type="entry name" value="C2"/>
    <property type="match status" value="1"/>
</dbReference>
<evidence type="ECO:0000256" key="13">
    <source>
        <dbReference type="ARBA" id="ARBA00022751"/>
    </source>
</evidence>
<proteinExistence type="predicted"/>
<feature type="region of interest" description="Disordered" evidence="48">
    <location>
        <begin position="278"/>
        <end position="327"/>
    </location>
</feature>
<evidence type="ECO:0000259" key="49">
    <source>
        <dbReference type="PROSITE" id="PS50004"/>
    </source>
</evidence>
<evidence type="ECO:0000256" key="6">
    <source>
        <dbReference type="ARBA" id="ARBA00013278"/>
    </source>
</evidence>
<dbReference type="Pfam" id="PF00168">
    <property type="entry name" value="C2"/>
    <property type="match status" value="1"/>
</dbReference>
<evidence type="ECO:0000256" key="45">
    <source>
        <dbReference type="ARBA" id="ARBA00049508"/>
    </source>
</evidence>
<keyword evidence="12 47" id="KW-0479">Metal-binding</keyword>
<feature type="compositionally biased region" description="Polar residues" evidence="48">
    <location>
        <begin position="309"/>
        <end position="318"/>
    </location>
</feature>
<dbReference type="AlphaFoldDB" id="S7MKJ2"/>
<dbReference type="Proteomes" id="UP000052978">
    <property type="component" value="Unassembled WGS sequence"/>
</dbReference>
<evidence type="ECO:0000256" key="42">
    <source>
        <dbReference type="ARBA" id="ARBA00049162"/>
    </source>
</evidence>
<evidence type="ECO:0000256" key="21">
    <source>
        <dbReference type="ARBA" id="ARBA00023264"/>
    </source>
</evidence>
<dbReference type="SUPFAM" id="SSF52151">
    <property type="entry name" value="FabD/lysophospholipase-like"/>
    <property type="match status" value="2"/>
</dbReference>
<evidence type="ECO:0000256" key="2">
    <source>
        <dbReference type="ARBA" id="ARBA00004170"/>
    </source>
</evidence>
<evidence type="ECO:0000256" key="40">
    <source>
        <dbReference type="ARBA" id="ARBA00048849"/>
    </source>
</evidence>
<evidence type="ECO:0000256" key="27">
    <source>
        <dbReference type="ARBA" id="ARBA00036898"/>
    </source>
</evidence>
<evidence type="ECO:0000256" key="23">
    <source>
        <dbReference type="ARBA" id="ARBA00023422"/>
    </source>
</evidence>
<evidence type="ECO:0000256" key="10">
    <source>
        <dbReference type="ARBA" id="ARBA00022585"/>
    </source>
</evidence>
<evidence type="ECO:0000256" key="25">
    <source>
        <dbReference type="ARBA" id="ARBA00035999"/>
    </source>
</evidence>
<dbReference type="Gene3D" id="3.40.1090.10">
    <property type="entry name" value="Cytosolic phospholipase A2 catalytic domain"/>
    <property type="match status" value="2"/>
</dbReference>
<dbReference type="InterPro" id="IPR016035">
    <property type="entry name" value="Acyl_Trfase/lysoPLipase"/>
</dbReference>
<evidence type="ECO:0000256" key="34">
    <source>
        <dbReference type="ARBA" id="ARBA00048087"/>
    </source>
</evidence>
<keyword evidence="21" id="KW-1208">Phospholipid metabolism</keyword>
<keyword evidence="15 46" id="KW-0378">Hydrolase</keyword>
<evidence type="ECO:0000256" key="44">
    <source>
        <dbReference type="ARBA" id="ARBA00049471"/>
    </source>
</evidence>
<keyword evidence="52" id="KW-1185">Reference proteome</keyword>
<evidence type="ECO:0000256" key="8">
    <source>
        <dbReference type="ARBA" id="ARBA00022501"/>
    </source>
</evidence>
<evidence type="ECO:0000256" key="37">
    <source>
        <dbReference type="ARBA" id="ARBA00048446"/>
    </source>
</evidence>
<dbReference type="CDD" id="cd04036">
    <property type="entry name" value="C2_cPLA2"/>
    <property type="match status" value="1"/>
</dbReference>
<evidence type="ECO:0000259" key="50">
    <source>
        <dbReference type="PROSITE" id="PS51210"/>
    </source>
</evidence>
<comment type="catalytic activity">
    <reaction evidence="26">
        <text>1-octadecanoyl-2-(9Z,12Z,15Z-octadecatrienoyl)-sn-glycero-3-phosphocholine + H2O = (9Z,12Z,15Z)-octadecatrienoate + 1-octadecanoyl-sn-glycero-3-phosphocholine + H(+)</text>
        <dbReference type="Rhea" id="RHEA:41307"/>
        <dbReference type="ChEBI" id="CHEBI:15377"/>
        <dbReference type="ChEBI" id="CHEBI:15378"/>
        <dbReference type="ChEBI" id="CHEBI:32387"/>
        <dbReference type="ChEBI" id="CHEBI:73858"/>
        <dbReference type="ChEBI" id="CHEBI:78022"/>
    </reaction>
    <physiologicalReaction direction="left-to-right" evidence="26">
        <dbReference type="Rhea" id="RHEA:41308"/>
    </physiologicalReaction>
</comment>
<keyword evidence="18 46" id="KW-0443">Lipid metabolism</keyword>
<comment type="cofactor">
    <cofactor evidence="1">
        <name>Ca(2+)</name>
        <dbReference type="ChEBI" id="CHEBI:29108"/>
    </cofactor>
</comment>
<evidence type="ECO:0000256" key="33">
    <source>
        <dbReference type="ARBA" id="ARBA00048049"/>
    </source>
</evidence>
<comment type="subunit">
    <text evidence="30">Interacts with KAT5.</text>
</comment>
<comment type="domain">
    <text evidence="47">The N-terminal C2 domain associates with lipid membranes upon calcium binding.</text>
</comment>
<dbReference type="GO" id="GO:0047498">
    <property type="term" value="F:calcium-dependent phospholipase A2 activity"/>
    <property type="evidence" value="ECO:0007669"/>
    <property type="project" value="TreeGrafter"/>
</dbReference>
<keyword evidence="7 47" id="KW-0963">Cytoplasm</keyword>
<dbReference type="GO" id="GO:0005509">
    <property type="term" value="F:calcium ion binding"/>
    <property type="evidence" value="ECO:0007669"/>
    <property type="project" value="InterPro"/>
</dbReference>
<evidence type="ECO:0000256" key="12">
    <source>
        <dbReference type="ARBA" id="ARBA00022723"/>
    </source>
</evidence>
<dbReference type="InterPro" id="IPR041847">
    <property type="entry name" value="C2_cPLA2"/>
</dbReference>
<keyword evidence="17 46" id="KW-0442">Lipid degradation</keyword>
<evidence type="ECO:0000256" key="35">
    <source>
        <dbReference type="ARBA" id="ARBA00048330"/>
    </source>
</evidence>
<comment type="catalytic activity">
    <reaction evidence="39">
        <text>2-[(15S)-hydroxy-(5Z,8Z,11Z,13E)-eicosatetraenoyl]-sn-glycero-3-phosphocholine + H2O = (15S)-hydroxy-(5Z,8Z,11Z,13E)-eicosatetraenoate + sn-glycerol 3-phosphocholine + H(+)</text>
        <dbReference type="Rhea" id="RHEA:53700"/>
        <dbReference type="ChEBI" id="CHEBI:15377"/>
        <dbReference type="ChEBI" id="CHEBI:15378"/>
        <dbReference type="ChEBI" id="CHEBI:16870"/>
        <dbReference type="ChEBI" id="CHEBI:57409"/>
        <dbReference type="ChEBI" id="CHEBI:137584"/>
    </reaction>
    <physiologicalReaction direction="left-to-right" evidence="39">
        <dbReference type="Rhea" id="RHEA:53701"/>
    </physiologicalReaction>
</comment>
<evidence type="ECO:0000256" key="17">
    <source>
        <dbReference type="ARBA" id="ARBA00022963"/>
    </source>
</evidence>
<dbReference type="EMBL" id="KE161462">
    <property type="protein sequence ID" value="EPQ04000.1"/>
    <property type="molecule type" value="Genomic_DNA"/>
</dbReference>
<comment type="catalytic activity">
    <reaction evidence="44">
        <text>1-(5Z,8Z,11Z,14Z-eicosatetraenoyl)-2-O-hexadecyl-sn-glycero-3-phosphocholine + H2O = 2-O-hexadecyl-sn-glycero-3-phosphocholine + (5Z,8Z,11Z,14Z)-eicosatetraenoate + H(+)</text>
        <dbReference type="Rhea" id="RHEA:41271"/>
        <dbReference type="ChEBI" id="CHEBI:15377"/>
        <dbReference type="ChEBI" id="CHEBI:15378"/>
        <dbReference type="ChEBI" id="CHEBI:32395"/>
        <dbReference type="ChEBI" id="CHEBI:77695"/>
        <dbReference type="ChEBI" id="CHEBI:77696"/>
    </reaction>
    <physiologicalReaction direction="left-to-right" evidence="44">
        <dbReference type="Rhea" id="RHEA:41272"/>
    </physiologicalReaction>
</comment>
<dbReference type="SMART" id="SM00022">
    <property type="entry name" value="PLAc"/>
    <property type="match status" value="1"/>
</dbReference>
<keyword evidence="20" id="KW-0276">Fatty acid metabolism</keyword>
<evidence type="ECO:0000256" key="39">
    <source>
        <dbReference type="ARBA" id="ARBA00048533"/>
    </source>
</evidence>
<dbReference type="FunFam" id="2.60.40.150:FF:000030">
    <property type="entry name" value="Phospholipase A2"/>
    <property type="match status" value="1"/>
</dbReference>
<dbReference type="SMART" id="SM00239">
    <property type="entry name" value="C2"/>
    <property type="match status" value="1"/>
</dbReference>
<comment type="catalytic activity">
    <reaction evidence="42">
        <text>1,2-di-(9Z-octadecenoyl)-sn-glycero-3-phospho-(1'-sn-glycerol) + H2O = 1-(9Z-octadecenoyl)-sn-glycero-3-phospho-(1'-sn-glycerol) + (9Z)-octadecenoate + H(+)</text>
        <dbReference type="Rhea" id="RHEA:41123"/>
        <dbReference type="ChEBI" id="CHEBI:15377"/>
        <dbReference type="ChEBI" id="CHEBI:15378"/>
        <dbReference type="ChEBI" id="CHEBI:30823"/>
        <dbReference type="ChEBI" id="CHEBI:72828"/>
        <dbReference type="ChEBI" id="CHEBI:75163"/>
    </reaction>
    <physiologicalReaction direction="left-to-right" evidence="42">
        <dbReference type="Rhea" id="RHEA:41124"/>
    </physiologicalReaction>
</comment>
<dbReference type="PANTHER" id="PTHR10728:SF24">
    <property type="entry name" value="CYTOSOLIC PHOSPHOLIPASE A2 EPSILON"/>
    <property type="match status" value="1"/>
</dbReference>
<evidence type="ECO:0000256" key="31">
    <source>
        <dbReference type="ARBA" id="ARBA00047381"/>
    </source>
</evidence>
<name>S7MKJ2_MYOBR</name>
<dbReference type="GO" id="GO:0004622">
    <property type="term" value="F:phosphatidylcholine lysophospholipase activity"/>
    <property type="evidence" value="ECO:0007669"/>
    <property type="project" value="UniProtKB-EC"/>
</dbReference>
<evidence type="ECO:0000256" key="19">
    <source>
        <dbReference type="ARBA" id="ARBA00023136"/>
    </source>
</evidence>
<comment type="catalytic activity">
    <reaction evidence="37">
        <text>1-octadecanoyl-2-(5Z,8Z,11Z,14Z-eicosatetraenoyl)-sn-glycero-3-phosphate + H2O = 1-octadecanoyl-sn-glycero-3-phosphate + (5Z,8Z,11Z,14Z)-eicosatetraenoate + H(+)</text>
        <dbReference type="Rhea" id="RHEA:40451"/>
        <dbReference type="ChEBI" id="CHEBI:15377"/>
        <dbReference type="ChEBI" id="CHEBI:15378"/>
        <dbReference type="ChEBI" id="CHEBI:32395"/>
        <dbReference type="ChEBI" id="CHEBI:74565"/>
        <dbReference type="ChEBI" id="CHEBI:77091"/>
    </reaction>
    <physiologicalReaction direction="left-to-right" evidence="37">
        <dbReference type="Rhea" id="RHEA:40452"/>
    </physiologicalReaction>
</comment>
<evidence type="ECO:0000313" key="52">
    <source>
        <dbReference type="Proteomes" id="UP000052978"/>
    </source>
</evidence>
<evidence type="ECO:0000256" key="46">
    <source>
        <dbReference type="PROSITE-ProRule" id="PRU00555"/>
    </source>
</evidence>
<comment type="catalytic activity">
    <reaction evidence="32">
        <text>1-(5Z,8Z,11Z,14Z-eicosatetraenoyl)-2-hexadecanoyl-sn-glycero-3-phosphocholine + H2O = 1-(5Z,8Z,11Z,14Z-eicosatetraenoyl)-sn-glycero-3-phosphocholine + hexadecanoate + H(+)</text>
        <dbReference type="Rhea" id="RHEA:41071"/>
        <dbReference type="ChEBI" id="CHEBI:7896"/>
        <dbReference type="ChEBI" id="CHEBI:15377"/>
        <dbReference type="ChEBI" id="CHEBI:15378"/>
        <dbReference type="ChEBI" id="CHEBI:74344"/>
        <dbReference type="ChEBI" id="CHEBI:77694"/>
    </reaction>
    <physiologicalReaction direction="left-to-right" evidence="32">
        <dbReference type="Rhea" id="RHEA:41072"/>
    </physiologicalReaction>
</comment>
<evidence type="ECO:0000256" key="3">
    <source>
        <dbReference type="ARBA" id="ARBA00004514"/>
    </source>
</evidence>
<dbReference type="PANTHER" id="PTHR10728">
    <property type="entry name" value="CYTOSOLIC PHOSPHOLIPASE A2"/>
    <property type="match status" value="1"/>
</dbReference>
<dbReference type="GO" id="GO:0046475">
    <property type="term" value="P:glycerophospholipid catabolic process"/>
    <property type="evidence" value="ECO:0007669"/>
    <property type="project" value="TreeGrafter"/>
</dbReference>
<dbReference type="FunFam" id="3.40.1090.10:FF:000002">
    <property type="entry name" value="Phospholipase A2"/>
    <property type="match status" value="1"/>
</dbReference>
<evidence type="ECO:0000256" key="41">
    <source>
        <dbReference type="ARBA" id="ARBA00048903"/>
    </source>
</evidence>
<evidence type="ECO:0000256" key="4">
    <source>
        <dbReference type="ARBA" id="ARBA00004702"/>
    </source>
</evidence>
<comment type="pathway">
    <text evidence="29">Membrane lipid metabolism; glycerophospholipid metabolism.</text>
</comment>
<keyword evidence="20" id="KW-0275">Fatty acid biosynthesis</keyword>
<comment type="pathway">
    <text evidence="24">Phospholipid metabolism.</text>
</comment>
<organism evidence="51 52">
    <name type="scientific">Myotis brandtii</name>
    <name type="common">Brandt's bat</name>
    <dbReference type="NCBI Taxonomy" id="109478"/>
    <lineage>
        <taxon>Eukaryota</taxon>
        <taxon>Metazoa</taxon>
        <taxon>Chordata</taxon>
        <taxon>Craniata</taxon>
        <taxon>Vertebrata</taxon>
        <taxon>Euteleostomi</taxon>
        <taxon>Mammalia</taxon>
        <taxon>Eutheria</taxon>
        <taxon>Laurasiatheria</taxon>
        <taxon>Chiroptera</taxon>
        <taxon>Yangochiroptera</taxon>
        <taxon>Vespertilionidae</taxon>
        <taxon>Myotis</taxon>
    </lineage>
</organism>
<evidence type="ECO:0000256" key="29">
    <source>
        <dbReference type="ARBA" id="ARBA00037925"/>
    </source>
</evidence>
<evidence type="ECO:0000256" key="20">
    <source>
        <dbReference type="ARBA" id="ARBA00023160"/>
    </source>
</evidence>
<keyword evidence="13" id="KW-0434">Leukotriene biosynthesis</keyword>
<dbReference type="GO" id="GO:0005544">
    <property type="term" value="F:calcium-dependent phospholipid binding"/>
    <property type="evidence" value="ECO:0007669"/>
    <property type="project" value="TreeGrafter"/>
</dbReference>
<evidence type="ECO:0000313" key="51">
    <source>
        <dbReference type="EMBL" id="EPQ04000.1"/>
    </source>
</evidence>
<evidence type="ECO:0000256" key="30">
    <source>
        <dbReference type="ARBA" id="ARBA00038814"/>
    </source>
</evidence>
<dbReference type="SUPFAM" id="SSF49562">
    <property type="entry name" value="C2 domain (Calcium/lipid-binding domain, CaLB)"/>
    <property type="match status" value="1"/>
</dbReference>
<protein>
    <recommendedName>
        <fullName evidence="6 47">Phospholipase A2</fullName>
        <ecNumber evidence="6 47">3.1.1.4</ecNumber>
    </recommendedName>
</protein>
<evidence type="ECO:0000256" key="14">
    <source>
        <dbReference type="ARBA" id="ARBA00022798"/>
    </source>
</evidence>
<comment type="subcellular location">
    <subcellularLocation>
        <location evidence="3">Cytoplasm</location>
        <location evidence="3">Cytosol</location>
    </subcellularLocation>
    <subcellularLocation>
        <location evidence="2">Membrane</location>
        <topology evidence="2">Peripheral membrane protein</topology>
    </subcellularLocation>
</comment>
<dbReference type="InterPro" id="IPR035892">
    <property type="entry name" value="C2_domain_sf"/>
</dbReference>
<dbReference type="Pfam" id="PF18695">
    <property type="entry name" value="cPLA2_C2"/>
    <property type="match status" value="2"/>
</dbReference>
<evidence type="ECO:0000256" key="15">
    <source>
        <dbReference type="ARBA" id="ARBA00022801"/>
    </source>
</evidence>
<keyword evidence="19" id="KW-0472">Membrane</keyword>
<comment type="pathway">
    <text evidence="4">Lipid metabolism; prostaglandin biosynthesis.</text>
</comment>
<dbReference type="Pfam" id="PF01735">
    <property type="entry name" value="PLA2_B"/>
    <property type="match status" value="2"/>
</dbReference>
<keyword evidence="9" id="KW-0444">Lipid biosynthesis</keyword>
<dbReference type="GO" id="GO:0001516">
    <property type="term" value="P:prostaglandin biosynthetic process"/>
    <property type="evidence" value="ECO:0007669"/>
    <property type="project" value="UniProtKB-KW"/>
</dbReference>
<comment type="pathway">
    <text evidence="5">Lipid metabolism; leukotriene B4 biosynthesis.</text>
</comment>
<evidence type="ECO:0000256" key="48">
    <source>
        <dbReference type="SAM" id="MobiDB-lite"/>
    </source>
</evidence>
<dbReference type="GO" id="GO:0005829">
    <property type="term" value="C:cytosol"/>
    <property type="evidence" value="ECO:0007669"/>
    <property type="project" value="UniProtKB-SubCell"/>
</dbReference>
<evidence type="ECO:0000256" key="9">
    <source>
        <dbReference type="ARBA" id="ARBA00022516"/>
    </source>
</evidence>
<comment type="catalytic activity">
    <reaction evidence="23">
        <text>a 1,2-diacyl-sn-glycero-3-phosphocholine + H2O = a 1-acyl-sn-glycero-3-phosphocholine + a fatty acid + H(+)</text>
        <dbReference type="Rhea" id="RHEA:15801"/>
        <dbReference type="ChEBI" id="CHEBI:15377"/>
        <dbReference type="ChEBI" id="CHEBI:15378"/>
        <dbReference type="ChEBI" id="CHEBI:28868"/>
        <dbReference type="ChEBI" id="CHEBI:57643"/>
        <dbReference type="ChEBI" id="CHEBI:58168"/>
        <dbReference type="EC" id="3.1.1.4"/>
    </reaction>
    <physiologicalReaction direction="left-to-right" evidence="23">
        <dbReference type="Rhea" id="RHEA:15802"/>
    </physiologicalReaction>
</comment>
<keyword evidence="11" id="KW-0595">Phospholipid degradation</keyword>
<dbReference type="InterPro" id="IPR040723">
    <property type="entry name" value="cPLA2_C2"/>
</dbReference>
<evidence type="ECO:0000256" key="47">
    <source>
        <dbReference type="RuleBase" id="RU362102"/>
    </source>
</evidence>
<reference evidence="51 52" key="1">
    <citation type="journal article" date="2013" name="Nat. Commun.">
        <title>Genome analysis reveals insights into physiology and longevity of the Brandt's bat Myotis brandtii.</title>
        <authorList>
            <person name="Seim I."/>
            <person name="Fang X."/>
            <person name="Xiong Z."/>
            <person name="Lobanov A.V."/>
            <person name="Huang Z."/>
            <person name="Ma S."/>
            <person name="Feng Y."/>
            <person name="Turanov A.A."/>
            <person name="Zhu Y."/>
            <person name="Lenz T.L."/>
            <person name="Gerashchenko M.V."/>
            <person name="Fan D."/>
            <person name="Hee Yim S."/>
            <person name="Yao X."/>
            <person name="Jordan D."/>
            <person name="Xiong Y."/>
            <person name="Ma Y."/>
            <person name="Lyapunov A.N."/>
            <person name="Chen G."/>
            <person name="Kulakova O.I."/>
            <person name="Sun Y."/>
            <person name="Lee S.G."/>
            <person name="Bronson R.T."/>
            <person name="Moskalev A.A."/>
            <person name="Sunyaev S.R."/>
            <person name="Zhang G."/>
            <person name="Krogh A."/>
            <person name="Wang J."/>
            <person name="Gladyshev V.N."/>
        </authorList>
    </citation>
    <scope>NUCLEOTIDE SEQUENCE [LARGE SCALE GENOMIC DNA]</scope>
</reference>
<evidence type="ECO:0000256" key="38">
    <source>
        <dbReference type="ARBA" id="ARBA00048454"/>
    </source>
</evidence>
<evidence type="ECO:0000256" key="22">
    <source>
        <dbReference type="ARBA" id="ARBA00023408"/>
    </source>
</evidence>
<dbReference type="GO" id="GO:0006071">
    <property type="term" value="P:glycerol metabolic process"/>
    <property type="evidence" value="ECO:0007669"/>
    <property type="project" value="UniProtKB-KW"/>
</dbReference>
<gene>
    <name evidence="51" type="ORF">D623_10023852</name>
</gene>
<feature type="domain" description="C2" evidence="49">
    <location>
        <begin position="425"/>
        <end position="551"/>
    </location>
</feature>
<dbReference type="PROSITE" id="PS51210">
    <property type="entry name" value="PLA2C"/>
    <property type="match status" value="2"/>
</dbReference>
<evidence type="ECO:0000256" key="18">
    <source>
        <dbReference type="ARBA" id="ARBA00023098"/>
    </source>
</evidence>
<evidence type="ECO:0000256" key="43">
    <source>
        <dbReference type="ARBA" id="ARBA00049468"/>
    </source>
</evidence>
<evidence type="ECO:0000256" key="36">
    <source>
        <dbReference type="ARBA" id="ARBA00048373"/>
    </source>
</evidence>
<comment type="catalytic activity">
    <reaction evidence="31">
        <text>2-[(15R)-hydroxy-(5Z,8Z,11Z,13E)-eicosatetraenoyl]-sn-glycero-3-phosphocholine + H2O = (15R)-hydroxy-(5Z,8Z,11Z,13E)-eicosatetraenoate + sn-glycerol 3-phosphocholine + H(+)</text>
        <dbReference type="Rhea" id="RHEA:53696"/>
        <dbReference type="ChEBI" id="CHEBI:15377"/>
        <dbReference type="ChEBI" id="CHEBI:15378"/>
        <dbReference type="ChEBI" id="CHEBI:16870"/>
        <dbReference type="ChEBI" id="CHEBI:78837"/>
        <dbReference type="ChEBI" id="CHEBI:137583"/>
    </reaction>
    <physiologicalReaction direction="left-to-right" evidence="31">
        <dbReference type="Rhea" id="RHEA:53697"/>
    </physiologicalReaction>
</comment>
<keyword evidence="10" id="KW-0643">Prostaglandin biosynthesis</keyword>
<keyword evidence="16 47" id="KW-0106">Calcium</keyword>
<dbReference type="InterPro" id="IPR002642">
    <property type="entry name" value="LysoPLipase_cat_dom"/>
</dbReference>
<keyword evidence="14" id="KW-0319">Glycerol metabolism</keyword>
<accession>S7MKJ2</accession>
<comment type="catalytic activity">
    <reaction evidence="34">
        <text>2-[(11R)-hydroxy-(5Z,8Z,12E,14Z)-eicosatetraenoyl]-sn-glycero-3-phosphocholine + H2O = (11R)-hydroxy-(5Z,8Z,12E,14Z)-eicosatetraenoate + sn-glycerol 3-phosphocholine + H(+)</text>
        <dbReference type="Rhea" id="RHEA:53688"/>
        <dbReference type="ChEBI" id="CHEBI:15377"/>
        <dbReference type="ChEBI" id="CHEBI:15378"/>
        <dbReference type="ChEBI" id="CHEBI:16870"/>
        <dbReference type="ChEBI" id="CHEBI:78836"/>
        <dbReference type="ChEBI" id="CHEBI:137582"/>
    </reaction>
    <physiologicalReaction direction="left-to-right" evidence="34">
        <dbReference type="Rhea" id="RHEA:53689"/>
    </physiologicalReaction>
</comment>
<evidence type="ECO:0000256" key="1">
    <source>
        <dbReference type="ARBA" id="ARBA00001913"/>
    </source>
</evidence>
<comment type="catalytic activity">
    <reaction evidence="43">
        <text>1-octadecanoyl-2-(5Z,8Z,11Z,14Z-eicosatetraenoyl)-sn-glycero-3-phosphocholine + H2O = 1-octadecanoyl-sn-glycero-3-phosphocholine + (5Z,8Z,11Z,14Z)-eicosatetraenoate + H(+)</text>
        <dbReference type="Rhea" id="RHEA:40519"/>
        <dbReference type="ChEBI" id="CHEBI:15377"/>
        <dbReference type="ChEBI" id="CHEBI:15378"/>
        <dbReference type="ChEBI" id="CHEBI:32395"/>
        <dbReference type="ChEBI" id="CHEBI:73858"/>
        <dbReference type="ChEBI" id="CHEBI:74965"/>
    </reaction>
    <physiologicalReaction direction="left-to-right" evidence="43">
        <dbReference type="Rhea" id="RHEA:40520"/>
    </physiologicalReaction>
</comment>